<name>A0A371AR24_9FIRM</name>
<dbReference type="AlphaFoldDB" id="A0A371AR24"/>
<evidence type="ECO:0000313" key="2">
    <source>
        <dbReference type="EMBL" id="RDU22036.1"/>
    </source>
</evidence>
<reference evidence="2 3" key="1">
    <citation type="submission" date="2018-07" db="EMBL/GenBank/DDBJ databases">
        <title>Anaerosacharophilus polymeroproducens gen. nov. sp. nov., an anaerobic bacterium isolated from salt field.</title>
        <authorList>
            <person name="Kim W."/>
            <person name="Yang S.-H."/>
            <person name="Oh J."/>
            <person name="Lee J.-H."/>
            <person name="Kwon K.K."/>
        </authorList>
    </citation>
    <scope>NUCLEOTIDE SEQUENCE [LARGE SCALE GENOMIC DNA]</scope>
    <source>
        <strain evidence="2 3">MCWD5</strain>
    </source>
</reference>
<keyword evidence="3" id="KW-1185">Reference proteome</keyword>
<evidence type="ECO:0000256" key="1">
    <source>
        <dbReference type="SAM" id="Phobius"/>
    </source>
</evidence>
<feature type="transmembrane region" description="Helical" evidence="1">
    <location>
        <begin position="21"/>
        <end position="39"/>
    </location>
</feature>
<dbReference type="RefSeq" id="WP_115483199.1">
    <property type="nucleotide sequence ID" value="NZ_QRCT01000050.1"/>
</dbReference>
<dbReference type="Proteomes" id="UP000255036">
    <property type="component" value="Unassembled WGS sequence"/>
</dbReference>
<dbReference type="OrthoDB" id="1857583at2"/>
<organism evidence="2 3">
    <name type="scientific">Anaerosacchariphilus polymeriproducens</name>
    <dbReference type="NCBI Taxonomy" id="1812858"/>
    <lineage>
        <taxon>Bacteria</taxon>
        <taxon>Bacillati</taxon>
        <taxon>Bacillota</taxon>
        <taxon>Clostridia</taxon>
        <taxon>Lachnospirales</taxon>
        <taxon>Lachnospiraceae</taxon>
        <taxon>Anaerosacchariphilus</taxon>
    </lineage>
</organism>
<proteinExistence type="predicted"/>
<evidence type="ECO:0000313" key="3">
    <source>
        <dbReference type="Proteomes" id="UP000255036"/>
    </source>
</evidence>
<accession>A0A371AR24</accession>
<feature type="transmembrane region" description="Helical" evidence="1">
    <location>
        <begin position="97"/>
        <end position="121"/>
    </location>
</feature>
<keyword evidence="1" id="KW-0472">Membrane</keyword>
<feature type="transmembrane region" description="Helical" evidence="1">
    <location>
        <begin position="142"/>
        <end position="169"/>
    </location>
</feature>
<keyword evidence="1" id="KW-1133">Transmembrane helix</keyword>
<sequence length="210" mass="24312">MKEKIKLVQKNSKQYRWLLRIILVLLGAWILYSSTRGIFYSMQESNAFAVKETTDDVTGYPDKVLTINGKEEPIIDIDMYSGPYHTSKETGLPNYKFSVLIDILTNTLKVVFIFIIIIIVYKMNEEIIKDISPFSKKNVKRLRVISILVLAFIFVPIYTEFILTLLVFLKSAVQFTIMDFLLIFLSFAIYGISYIIEYACALQKEVDETI</sequence>
<protein>
    <submittedName>
        <fullName evidence="2">DUF2975 domain-containing protein</fullName>
    </submittedName>
</protein>
<feature type="transmembrane region" description="Helical" evidence="1">
    <location>
        <begin position="175"/>
        <end position="196"/>
    </location>
</feature>
<dbReference type="EMBL" id="QRCT01000050">
    <property type="protein sequence ID" value="RDU22036.1"/>
    <property type="molecule type" value="Genomic_DNA"/>
</dbReference>
<comment type="caution">
    <text evidence="2">The sequence shown here is derived from an EMBL/GenBank/DDBJ whole genome shotgun (WGS) entry which is preliminary data.</text>
</comment>
<keyword evidence="1" id="KW-0812">Transmembrane</keyword>
<gene>
    <name evidence="2" type="ORF">DWV06_16005</name>
</gene>